<dbReference type="Proteomes" id="UP000014634">
    <property type="component" value="Unassembled WGS sequence"/>
</dbReference>
<evidence type="ECO:0000313" key="1">
    <source>
        <dbReference type="EMBL" id="EPF30032.1"/>
    </source>
</evidence>
<gene>
    <name evidence="1" type="ORF">HMPREF9195_00044</name>
</gene>
<accession>A0AA87NNW1</accession>
<evidence type="ECO:0008006" key="3">
    <source>
        <dbReference type="Google" id="ProtNLM"/>
    </source>
</evidence>
<comment type="caution">
    <text evidence="1">The sequence shown here is derived from an EMBL/GenBank/DDBJ whole genome shotgun (WGS) entry which is preliminary data.</text>
</comment>
<reference evidence="1 2" key="1">
    <citation type="submission" date="2013-04" db="EMBL/GenBank/DDBJ databases">
        <title>The Genome Sequence of Treponema medium ATCC 700293.</title>
        <authorList>
            <consortium name="The Broad Institute Genomics Platform"/>
            <person name="Earl A."/>
            <person name="Ward D."/>
            <person name="Feldgarden M."/>
            <person name="Gevers D."/>
            <person name="Leonetti C."/>
            <person name="Blanton J.M."/>
            <person name="Dewhirst F.E."/>
            <person name="Izard J."/>
            <person name="Walker B."/>
            <person name="Young S."/>
            <person name="Zeng Q."/>
            <person name="Gargeya S."/>
            <person name="Fitzgerald M."/>
            <person name="Haas B."/>
            <person name="Abouelleil A."/>
            <person name="Allen A.W."/>
            <person name="Alvarado L."/>
            <person name="Arachchi H.M."/>
            <person name="Berlin A.M."/>
            <person name="Chapman S.B."/>
            <person name="Gainer-Dewar J."/>
            <person name="Goldberg J."/>
            <person name="Griggs A."/>
            <person name="Gujja S."/>
            <person name="Hansen M."/>
            <person name="Howarth C."/>
            <person name="Imamovic A."/>
            <person name="Ireland A."/>
            <person name="Larimer J."/>
            <person name="McCowan C."/>
            <person name="Murphy C."/>
            <person name="Pearson M."/>
            <person name="Poon T.W."/>
            <person name="Priest M."/>
            <person name="Roberts A."/>
            <person name="Saif S."/>
            <person name="Shea T."/>
            <person name="Sisk P."/>
            <person name="Sykes S."/>
            <person name="Wortman J."/>
            <person name="Nusbaum C."/>
            <person name="Birren B."/>
        </authorList>
    </citation>
    <scope>NUCLEOTIDE SEQUENCE [LARGE SCALE GENOMIC DNA]</scope>
    <source>
        <strain evidence="1 2">ATCC 700293</strain>
    </source>
</reference>
<sequence length="158" mass="18267">MHTATLNDSEIAERVAVLKRFRSLLEQQRLKFHEYLMVLEKQEKSISDENTDAVLQHTELEESIIAEIFTIQKVIDPLEYMYTNICKNAQHSDIPHLKTDLDDLQKRVLAQNKKNRELLQTHITGLRQQIASLKRPYAHKESIYAGTARTAALVDLSL</sequence>
<dbReference type="EMBL" id="ATFE01000001">
    <property type="protein sequence ID" value="EPF30032.1"/>
    <property type="molecule type" value="Genomic_DNA"/>
</dbReference>
<dbReference type="RefSeq" id="WP_016522124.1">
    <property type="nucleotide sequence ID" value="NZ_KE332517.1"/>
</dbReference>
<proteinExistence type="predicted"/>
<evidence type="ECO:0000313" key="2">
    <source>
        <dbReference type="Proteomes" id="UP000014634"/>
    </source>
</evidence>
<name>A0AA87NNW1_TREMD</name>
<protein>
    <recommendedName>
        <fullName evidence="3">FlgN protein</fullName>
    </recommendedName>
</protein>
<organism evidence="1 2">
    <name type="scientific">Treponema medium ATCC 700293</name>
    <dbReference type="NCBI Taxonomy" id="1125700"/>
    <lineage>
        <taxon>Bacteria</taxon>
        <taxon>Pseudomonadati</taxon>
        <taxon>Spirochaetota</taxon>
        <taxon>Spirochaetia</taxon>
        <taxon>Spirochaetales</taxon>
        <taxon>Treponemataceae</taxon>
        <taxon>Treponema</taxon>
    </lineage>
</organism>
<dbReference type="AlphaFoldDB" id="A0AA87NNW1"/>